<dbReference type="CDD" id="cd04152">
    <property type="entry name" value="Arl4_Arl7"/>
    <property type="match status" value="1"/>
</dbReference>
<feature type="binding site" evidence="8">
    <location>
        <position position="45"/>
    </location>
    <ligand>
        <name>Mg(2+)</name>
        <dbReference type="ChEBI" id="CHEBI:18420"/>
    </ligand>
</feature>
<dbReference type="GeneTree" id="ENSGT00940000160639"/>
<evidence type="ECO:0000256" key="5">
    <source>
        <dbReference type="ARBA" id="ARBA00054648"/>
    </source>
</evidence>
<dbReference type="PRINTS" id="PR00328">
    <property type="entry name" value="SAR1GTPBP"/>
</dbReference>
<dbReference type="PROSITE" id="PS51419">
    <property type="entry name" value="RAB"/>
    <property type="match status" value="1"/>
</dbReference>
<proteinExistence type="inferred from homology"/>
<evidence type="ECO:0000256" key="8">
    <source>
        <dbReference type="PIRSR" id="PIRSR606689-2"/>
    </source>
</evidence>
<feature type="binding site" evidence="7">
    <location>
        <begin position="21"/>
        <end position="28"/>
    </location>
    <ligand>
        <name>GTP</name>
        <dbReference type="ChEBI" id="CHEBI:37565"/>
    </ligand>
</feature>
<protein>
    <recommendedName>
        <fullName evidence="6">ADP-ribosylation factor-like protein 11</fullName>
    </recommendedName>
</protein>
<accession>W5LRR0</accession>
<comment type="function">
    <text evidence="5">May play a role in apoptosis. May act as a tumor suppressor.</text>
</comment>
<dbReference type="GO" id="GO:0046872">
    <property type="term" value="F:metal ion binding"/>
    <property type="evidence" value="ECO:0007669"/>
    <property type="project" value="UniProtKB-KW"/>
</dbReference>
<evidence type="ECO:0000256" key="6">
    <source>
        <dbReference type="ARBA" id="ARBA00072409"/>
    </source>
</evidence>
<reference evidence="11" key="1">
    <citation type="submission" date="2013-03" db="EMBL/GenBank/DDBJ databases">
        <authorList>
            <person name="Jeffery W."/>
            <person name="Warren W."/>
            <person name="Wilson R.K."/>
        </authorList>
    </citation>
    <scope>NUCLEOTIDE SEQUENCE</scope>
    <source>
        <strain evidence="11">female</strain>
    </source>
</reference>
<feature type="binding site" evidence="7">
    <location>
        <begin position="125"/>
        <end position="128"/>
    </location>
    <ligand>
        <name>GTP</name>
        <dbReference type="ChEBI" id="CHEBI:37565"/>
    </ligand>
</feature>
<dbReference type="GO" id="GO:0003924">
    <property type="term" value="F:GTPase activity"/>
    <property type="evidence" value="ECO:0007669"/>
    <property type="project" value="InterPro"/>
</dbReference>
<dbReference type="InterPro" id="IPR006689">
    <property type="entry name" value="Small_GTPase_ARF/SAR"/>
</dbReference>
<feature type="binding site" evidence="8">
    <location>
        <position position="28"/>
    </location>
    <ligand>
        <name>Mg(2+)</name>
        <dbReference type="ChEBI" id="CHEBI:18420"/>
    </ligand>
</feature>
<dbReference type="Proteomes" id="UP000018467">
    <property type="component" value="Unassembled WGS sequence"/>
</dbReference>
<dbReference type="SUPFAM" id="SSF52540">
    <property type="entry name" value="P-loop containing nucleoside triphosphate hydrolases"/>
    <property type="match status" value="1"/>
</dbReference>
<dbReference type="Bgee" id="ENSAMXG00000024897">
    <property type="expression patterns" value="Expressed in brain and 1 other cell type or tissue"/>
</dbReference>
<dbReference type="FunFam" id="3.40.50.300:FF:000898">
    <property type="entry name" value="ADP-ribosylation factor-like protein 11"/>
    <property type="match status" value="1"/>
</dbReference>
<name>W5LRR0_ASTMX</name>
<evidence type="ECO:0000256" key="3">
    <source>
        <dbReference type="ARBA" id="ARBA00023134"/>
    </source>
</evidence>
<dbReference type="SMART" id="SM00177">
    <property type="entry name" value="ARF"/>
    <property type="match status" value="1"/>
</dbReference>
<keyword evidence="3 7" id="KW-0342">GTP-binding</keyword>
<reference evidence="10" key="4">
    <citation type="submission" date="2025-09" db="UniProtKB">
        <authorList>
            <consortium name="Ensembl"/>
        </authorList>
    </citation>
    <scope>IDENTIFICATION</scope>
</reference>
<keyword evidence="11" id="KW-1185">Reference proteome</keyword>
<keyword evidence="8" id="KW-0460">Magnesium</keyword>
<organism evidence="10 11">
    <name type="scientific">Astyanax mexicanus</name>
    <name type="common">Blind cave fish</name>
    <name type="synonym">Astyanax fasciatus mexicanus</name>
    <dbReference type="NCBI Taxonomy" id="7994"/>
    <lineage>
        <taxon>Eukaryota</taxon>
        <taxon>Metazoa</taxon>
        <taxon>Chordata</taxon>
        <taxon>Craniata</taxon>
        <taxon>Vertebrata</taxon>
        <taxon>Euteleostomi</taxon>
        <taxon>Actinopterygii</taxon>
        <taxon>Neopterygii</taxon>
        <taxon>Teleostei</taxon>
        <taxon>Ostariophysi</taxon>
        <taxon>Characiformes</taxon>
        <taxon>Characoidei</taxon>
        <taxon>Acestrorhamphidae</taxon>
        <taxon>Acestrorhamphinae</taxon>
        <taxon>Astyanax</taxon>
    </lineage>
</organism>
<dbReference type="AlphaFoldDB" id="W5LRR0"/>
<keyword evidence="8" id="KW-0479">Metal-binding</keyword>
<dbReference type="STRING" id="7994.ENSAMXP00000025603"/>
<reference evidence="11" key="2">
    <citation type="journal article" date="2014" name="Nat. Commun.">
        <title>The cavefish genome reveals candidate genes for eye loss.</title>
        <authorList>
            <person name="McGaugh S.E."/>
            <person name="Gross J.B."/>
            <person name="Aken B."/>
            <person name="Blin M."/>
            <person name="Borowsky R."/>
            <person name="Chalopin D."/>
            <person name="Hinaux H."/>
            <person name="Jeffery W.R."/>
            <person name="Keene A."/>
            <person name="Ma L."/>
            <person name="Minx P."/>
            <person name="Murphy D."/>
            <person name="O'Quin K.E."/>
            <person name="Retaux S."/>
            <person name="Rohner N."/>
            <person name="Searle S.M."/>
            <person name="Stahl B.A."/>
            <person name="Tabin C."/>
            <person name="Volff J.N."/>
            <person name="Yoshizawa M."/>
            <person name="Warren W.C."/>
        </authorList>
    </citation>
    <scope>NUCLEOTIDE SEQUENCE [LARGE SCALE GENOMIC DNA]</scope>
    <source>
        <strain evidence="11">female</strain>
    </source>
</reference>
<dbReference type="NCBIfam" id="TIGR00231">
    <property type="entry name" value="small_GTP"/>
    <property type="match status" value="1"/>
</dbReference>
<dbReference type="Pfam" id="PF00025">
    <property type="entry name" value="Arf"/>
    <property type="match status" value="1"/>
</dbReference>
<dbReference type="SMART" id="SM00175">
    <property type="entry name" value="RAB"/>
    <property type="match status" value="1"/>
</dbReference>
<keyword evidence="2 7" id="KW-0547">Nucleotide-binding</keyword>
<reference evidence="10" key="3">
    <citation type="submission" date="2025-08" db="UniProtKB">
        <authorList>
            <consortium name="Ensembl"/>
        </authorList>
    </citation>
    <scope>IDENTIFICATION</scope>
</reference>
<dbReference type="PROSITE" id="PS51417">
    <property type="entry name" value="ARF"/>
    <property type="match status" value="1"/>
</dbReference>
<dbReference type="Gene3D" id="3.40.50.300">
    <property type="entry name" value="P-loop containing nucleotide triphosphate hydrolases"/>
    <property type="match status" value="1"/>
</dbReference>
<evidence type="ECO:0000256" key="1">
    <source>
        <dbReference type="ARBA" id="ARBA00022707"/>
    </source>
</evidence>
<dbReference type="Ensembl" id="ENSAMXT00000025623.2">
    <property type="protein sequence ID" value="ENSAMXP00000025603.2"/>
    <property type="gene ID" value="ENSAMXG00000024897.2"/>
</dbReference>
<dbReference type="InterPro" id="IPR024156">
    <property type="entry name" value="Small_GTPase_ARF"/>
</dbReference>
<comment type="similarity">
    <text evidence="9">Belongs to the small GTPase superfamily. Arf family.</text>
</comment>
<evidence type="ECO:0000313" key="11">
    <source>
        <dbReference type="Proteomes" id="UP000018467"/>
    </source>
</evidence>
<dbReference type="InterPro" id="IPR027417">
    <property type="entry name" value="P-loop_NTPase"/>
</dbReference>
<dbReference type="InParanoid" id="W5LRR0"/>
<sequence>MGRRILSAITAFQPLHVVILGLDSAGKTTVLYRLKFNEFVNTVPTIGFNAERVRLAGRGVTCHLWDAGGHEKLRALWRPYSRRTDGIVYVVDSVDVERLDEARAELHRVARFSEHQGAPLLILANKQDLPGSLSAAEVERRLDLQDISPGAAYHVQPACAIIGEGLQEGMDKLCEMIVKRRKSLKQKKRR</sequence>
<dbReference type="GO" id="GO:0005525">
    <property type="term" value="F:GTP binding"/>
    <property type="evidence" value="ECO:0007669"/>
    <property type="project" value="UniProtKB-KW"/>
</dbReference>
<dbReference type="PANTHER" id="PTHR11711">
    <property type="entry name" value="ADP RIBOSYLATION FACTOR-RELATED"/>
    <property type="match status" value="1"/>
</dbReference>
<evidence type="ECO:0000256" key="9">
    <source>
        <dbReference type="RuleBase" id="RU003925"/>
    </source>
</evidence>
<evidence type="ECO:0000256" key="7">
    <source>
        <dbReference type="PIRSR" id="PIRSR606689-1"/>
    </source>
</evidence>
<evidence type="ECO:0000256" key="2">
    <source>
        <dbReference type="ARBA" id="ARBA00022741"/>
    </source>
</evidence>
<dbReference type="InterPro" id="IPR005225">
    <property type="entry name" value="Small_GTP-bd"/>
</dbReference>
<evidence type="ECO:0000313" key="10">
    <source>
        <dbReference type="Ensembl" id="ENSAMXP00000025603.2"/>
    </source>
</evidence>
<feature type="binding site" evidence="7">
    <location>
        <position position="69"/>
    </location>
    <ligand>
        <name>GTP</name>
        <dbReference type="ChEBI" id="CHEBI:37565"/>
    </ligand>
</feature>
<dbReference type="HOGENOM" id="CLU_040729_9_2_1"/>
<keyword evidence="1" id="KW-0519">Myristate</keyword>
<keyword evidence="4" id="KW-0449">Lipoprotein</keyword>
<dbReference type="eggNOG" id="KOG0070">
    <property type="taxonomic scope" value="Eukaryota"/>
</dbReference>
<dbReference type="SMART" id="SM00178">
    <property type="entry name" value="SAR"/>
    <property type="match status" value="1"/>
</dbReference>
<evidence type="ECO:0000256" key="4">
    <source>
        <dbReference type="ARBA" id="ARBA00023288"/>
    </source>
</evidence>